<feature type="active site" description="Proton donor/acceptor" evidence="6">
    <location>
        <position position="281"/>
    </location>
</feature>
<dbReference type="NCBIfam" id="TIGR00221">
    <property type="entry name" value="nagA"/>
    <property type="match status" value="1"/>
</dbReference>
<feature type="binding site" evidence="8">
    <location>
        <position position="222"/>
    </location>
    <ligand>
        <name>Zn(2+)</name>
        <dbReference type="ChEBI" id="CHEBI:29105"/>
    </ligand>
</feature>
<dbReference type="GO" id="GO:0006046">
    <property type="term" value="P:N-acetylglucosamine catabolic process"/>
    <property type="evidence" value="ECO:0007669"/>
    <property type="project" value="TreeGrafter"/>
</dbReference>
<dbReference type="InterPro" id="IPR003764">
    <property type="entry name" value="GlcNAc_6-P_deAcase"/>
</dbReference>
<organism evidence="10 11">
    <name type="scientific">Phaeobacter porticola</name>
    <dbReference type="NCBI Taxonomy" id="1844006"/>
    <lineage>
        <taxon>Bacteria</taxon>
        <taxon>Pseudomonadati</taxon>
        <taxon>Pseudomonadota</taxon>
        <taxon>Alphaproteobacteria</taxon>
        <taxon>Rhodobacterales</taxon>
        <taxon>Roseobacteraceae</taxon>
        <taxon>Phaeobacter</taxon>
    </lineage>
</organism>
<evidence type="ECO:0000256" key="4">
    <source>
        <dbReference type="ARBA" id="ARBA00023277"/>
    </source>
</evidence>
<keyword evidence="3 5" id="KW-0378">Hydrolase</keyword>
<evidence type="ECO:0000256" key="6">
    <source>
        <dbReference type="PIRSR" id="PIRSR038994-1"/>
    </source>
</evidence>
<gene>
    <name evidence="10" type="primary">nagA</name>
    <name evidence="10" type="ORF">PhaeoP97_00723</name>
</gene>
<feature type="binding site" evidence="7">
    <location>
        <position position="146"/>
    </location>
    <ligand>
        <name>substrate</name>
    </ligand>
</feature>
<keyword evidence="4 5" id="KW-0119">Carbohydrate metabolism</keyword>
<evidence type="ECO:0000313" key="11">
    <source>
        <dbReference type="Proteomes" id="UP000183859"/>
    </source>
</evidence>
<evidence type="ECO:0000313" key="10">
    <source>
        <dbReference type="EMBL" id="APG46161.1"/>
    </source>
</evidence>
<evidence type="ECO:0000256" key="1">
    <source>
        <dbReference type="ARBA" id="ARBA00010716"/>
    </source>
</evidence>
<dbReference type="GO" id="GO:0008448">
    <property type="term" value="F:N-acetylglucosamine-6-phosphate deacetylase activity"/>
    <property type="evidence" value="ECO:0007669"/>
    <property type="project" value="UniProtKB-EC"/>
</dbReference>
<dbReference type="CDD" id="cd00854">
    <property type="entry name" value="NagA"/>
    <property type="match status" value="1"/>
</dbReference>
<evidence type="ECO:0000256" key="3">
    <source>
        <dbReference type="ARBA" id="ARBA00022801"/>
    </source>
</evidence>
<dbReference type="EMBL" id="CP016364">
    <property type="protein sequence ID" value="APG46161.1"/>
    <property type="molecule type" value="Genomic_DNA"/>
</dbReference>
<dbReference type="Proteomes" id="UP000183859">
    <property type="component" value="Chromosome"/>
</dbReference>
<reference evidence="11" key="1">
    <citation type="submission" date="2016-07" db="EMBL/GenBank/DDBJ databases">
        <title>Phaeobacter portensis sp. nov., a tropodithietic acid producing bacterium isolated from a German harbor.</title>
        <authorList>
            <person name="Freese H.M."/>
            <person name="Bunk B."/>
            <person name="Breider S."/>
            <person name="Brinkhoff T."/>
        </authorList>
    </citation>
    <scope>NUCLEOTIDE SEQUENCE [LARGE SCALE GENOMIC DNA]</scope>
    <source>
        <strain evidence="11">P97</strain>
    </source>
</reference>
<dbReference type="InterPro" id="IPR032466">
    <property type="entry name" value="Metal_Hydrolase"/>
</dbReference>
<dbReference type="PIRSF" id="PIRSF038994">
    <property type="entry name" value="NagA"/>
    <property type="match status" value="1"/>
</dbReference>
<feature type="binding site" evidence="7">
    <location>
        <position position="257"/>
    </location>
    <ligand>
        <name>substrate</name>
    </ligand>
</feature>
<sequence length="386" mass="39735">MTGNRHILRALTGARILTPVGWEDDFALVLRGDQIAAVLPMGKLPEGVEVTALDGGILTAGFVDLQVNGGGGVMFNDAPDLEQLQVIAAAHARIGATSILPTLITDTPNFVARAIEATVEAIAAGVPGIAGLHLEGPHLAVSRKGAHDASLIRPMSETDLEMLCAAASRLPVLKVTLACEAATPAQIRQLSEAGVLVSLGHTDASHADCVAAVAAGARCVTHLFNAQSQLGNREPGVVGAALDLGGLSAGLIADGVHVHPASIRAALAAKTGPGQVFLVSDSMATGGSDIDRFTLNGREIRRDNNRLTLADGTLAGAHLKLETAVQILVEGCDVPLETALEMASTRPADLIGRSDLGRLQPGARADVLHLNNALELQQVWQGGLAL</sequence>
<dbReference type="SUPFAM" id="SSF51338">
    <property type="entry name" value="Composite domain of metallo-dependent hydrolases"/>
    <property type="match status" value="1"/>
</dbReference>
<dbReference type="AlphaFoldDB" id="A0A1L3I1Z1"/>
<evidence type="ECO:0000256" key="8">
    <source>
        <dbReference type="PIRSR" id="PIRSR038994-3"/>
    </source>
</evidence>
<protein>
    <submittedName>
        <fullName evidence="10">N-acetylglucosamine-6-phosphate deacetylase NagA</fullName>
        <ecNumber evidence="10">3.5.1.25</ecNumber>
    </submittedName>
</protein>
<feature type="domain" description="Amidohydrolase-related" evidence="9">
    <location>
        <begin position="57"/>
        <end position="370"/>
    </location>
</feature>
<dbReference type="Pfam" id="PF01979">
    <property type="entry name" value="Amidohydro_1"/>
    <property type="match status" value="1"/>
</dbReference>
<dbReference type="OrthoDB" id="9776488at2"/>
<feature type="binding site" evidence="8">
    <location>
        <position position="135"/>
    </location>
    <ligand>
        <name>Zn(2+)</name>
        <dbReference type="ChEBI" id="CHEBI:29105"/>
    </ligand>
</feature>
<feature type="binding site" evidence="7">
    <location>
        <begin position="314"/>
        <end position="316"/>
    </location>
    <ligand>
        <name>substrate</name>
    </ligand>
</feature>
<dbReference type="GO" id="GO:0046872">
    <property type="term" value="F:metal ion binding"/>
    <property type="evidence" value="ECO:0007669"/>
    <property type="project" value="UniProtKB-KW"/>
</dbReference>
<dbReference type="SUPFAM" id="SSF51556">
    <property type="entry name" value="Metallo-dependent hydrolases"/>
    <property type="match status" value="1"/>
</dbReference>
<dbReference type="EC" id="3.5.1.25" evidence="10"/>
<comment type="similarity">
    <text evidence="1 5">Belongs to the metallo-dependent hydrolases superfamily. NagA family.</text>
</comment>
<name>A0A1L3I1Z1_9RHOB</name>
<evidence type="ECO:0000256" key="7">
    <source>
        <dbReference type="PIRSR" id="PIRSR038994-2"/>
    </source>
</evidence>
<evidence type="ECO:0000256" key="5">
    <source>
        <dbReference type="PIRNR" id="PIRNR038994"/>
    </source>
</evidence>
<dbReference type="KEGG" id="php:PhaeoP97_00723"/>
<feature type="binding site" evidence="8">
    <location>
        <position position="201"/>
    </location>
    <ligand>
        <name>Zn(2+)</name>
        <dbReference type="ChEBI" id="CHEBI:29105"/>
    </ligand>
</feature>
<proteinExistence type="inferred from homology"/>
<dbReference type="InterPro" id="IPR006680">
    <property type="entry name" value="Amidohydro-rel"/>
</dbReference>
<keyword evidence="2 8" id="KW-0479">Metal-binding</keyword>
<dbReference type="PANTHER" id="PTHR11113:SF14">
    <property type="entry name" value="N-ACETYLGLUCOSAMINE-6-PHOSPHATE DEACETYLASE"/>
    <property type="match status" value="1"/>
</dbReference>
<dbReference type="Gene3D" id="2.30.40.10">
    <property type="entry name" value="Urease, subunit C, domain 1"/>
    <property type="match status" value="1"/>
</dbReference>
<evidence type="ECO:0000259" key="9">
    <source>
        <dbReference type="Pfam" id="PF01979"/>
    </source>
</evidence>
<dbReference type="InterPro" id="IPR011059">
    <property type="entry name" value="Metal-dep_hydrolase_composite"/>
</dbReference>
<evidence type="ECO:0000256" key="2">
    <source>
        <dbReference type="ARBA" id="ARBA00022723"/>
    </source>
</evidence>
<comment type="cofactor">
    <cofactor evidence="8">
        <name>a divalent metal cation</name>
        <dbReference type="ChEBI" id="CHEBI:60240"/>
    </cofactor>
    <text evidence="8">Binds 1 divalent metal cation per subunit.</text>
</comment>
<accession>A0A1L3I1Z1</accession>
<keyword evidence="11" id="KW-1185">Reference proteome</keyword>
<dbReference type="Gene3D" id="3.20.20.140">
    <property type="entry name" value="Metal-dependent hydrolases"/>
    <property type="match status" value="1"/>
</dbReference>
<feature type="binding site" evidence="7">
    <location>
        <position position="233"/>
    </location>
    <ligand>
        <name>substrate</name>
    </ligand>
</feature>
<dbReference type="RefSeq" id="WP_072503912.1">
    <property type="nucleotide sequence ID" value="NZ_CP016364.1"/>
</dbReference>
<dbReference type="STRING" id="1844006.PhaeoP97_00723"/>
<feature type="binding site" evidence="7">
    <location>
        <begin position="225"/>
        <end position="226"/>
    </location>
    <ligand>
        <name>substrate</name>
    </ligand>
</feature>
<dbReference type="PANTHER" id="PTHR11113">
    <property type="entry name" value="N-ACETYLGLUCOSAMINE-6-PHOSPHATE DEACETYLASE"/>
    <property type="match status" value="1"/>
</dbReference>